<feature type="domain" description="SAC3/GANP/THP3 conserved" evidence="2">
    <location>
        <begin position="89"/>
        <end position="203"/>
    </location>
</feature>
<comment type="caution">
    <text evidence="3">The sequence shown here is derived from an EMBL/GenBank/DDBJ whole genome shotgun (WGS) entry which is preliminary data.</text>
</comment>
<sequence>MADRSRQSHKHKPMNRRNNFSSSSSSYPNSTIAHNPNYPKPSNPNSNSSRITYSKKTTTSSCDSDGSSRNDNDDGRQDFPALVGTCPFMCPVEERARRERLRDLAVFERLHGNPAKTSPSLAVKKFCRTISTKDVQASDVRPVPVLEDTLNYLLNLLHSSDRPFEVVHDFVFDRTRSIRQDLSMQNAVSDQVIHMYERMDMIHGIRFLTCACSLYHKMWTKGSVNSAVKFHIISYHHLHRSCGTPNAASMSHLNVEQLMKALTTLFNLYGTHRASHSMCHNEAEFYSIYLLLHLGSNNQESEVESLCIDCGLEISSDETGKGHISTKQSVISKPSRGSQKYYPIHSERIER</sequence>
<dbReference type="Gene3D" id="1.25.40.990">
    <property type="match status" value="2"/>
</dbReference>
<dbReference type="PANTHER" id="PTHR12436">
    <property type="entry name" value="80 KDA MCM3-ASSOCIATED PROTEIN"/>
    <property type="match status" value="1"/>
</dbReference>
<dbReference type="PANTHER" id="PTHR12436:SF3">
    <property type="entry name" value="GERMINAL-CENTER ASSOCIATED NUCLEAR PROTEIN"/>
    <property type="match status" value="1"/>
</dbReference>
<protein>
    <recommendedName>
        <fullName evidence="2">SAC3/GANP/THP3 conserved domain-containing protein</fullName>
    </recommendedName>
</protein>
<evidence type="ECO:0000313" key="4">
    <source>
        <dbReference type="Proteomes" id="UP001318860"/>
    </source>
</evidence>
<dbReference type="Proteomes" id="UP001318860">
    <property type="component" value="Unassembled WGS sequence"/>
</dbReference>
<feature type="compositionally biased region" description="Polar residues" evidence="1">
    <location>
        <begin position="325"/>
        <end position="338"/>
    </location>
</feature>
<keyword evidence="4" id="KW-1185">Reference proteome</keyword>
<proteinExistence type="predicted"/>
<dbReference type="Pfam" id="PF03399">
    <property type="entry name" value="SAC3_GANP"/>
    <property type="match status" value="2"/>
</dbReference>
<feature type="region of interest" description="Disordered" evidence="1">
    <location>
        <begin position="1"/>
        <end position="78"/>
    </location>
</feature>
<feature type="domain" description="SAC3/GANP/THP3 conserved" evidence="2">
    <location>
        <begin position="225"/>
        <end position="306"/>
    </location>
</feature>
<feature type="region of interest" description="Disordered" evidence="1">
    <location>
        <begin position="323"/>
        <end position="351"/>
    </location>
</feature>
<evidence type="ECO:0000256" key="1">
    <source>
        <dbReference type="SAM" id="MobiDB-lite"/>
    </source>
</evidence>
<dbReference type="EMBL" id="JABTTQ020000013">
    <property type="protein sequence ID" value="KAK6143264.1"/>
    <property type="molecule type" value="Genomic_DNA"/>
</dbReference>
<name>A0ABR0WAB0_REHGL</name>
<feature type="compositionally biased region" description="Basic and acidic residues" evidence="1">
    <location>
        <begin position="66"/>
        <end position="77"/>
    </location>
</feature>
<reference evidence="3 4" key="1">
    <citation type="journal article" date="2021" name="Comput. Struct. Biotechnol. J.">
        <title>De novo genome assembly of the potent medicinal plant Rehmannia glutinosa using nanopore technology.</title>
        <authorList>
            <person name="Ma L."/>
            <person name="Dong C."/>
            <person name="Song C."/>
            <person name="Wang X."/>
            <person name="Zheng X."/>
            <person name="Niu Y."/>
            <person name="Chen S."/>
            <person name="Feng W."/>
        </authorList>
    </citation>
    <scope>NUCLEOTIDE SEQUENCE [LARGE SCALE GENOMIC DNA]</scope>
    <source>
        <strain evidence="3">DH-2019</strain>
    </source>
</reference>
<evidence type="ECO:0000259" key="2">
    <source>
        <dbReference type="Pfam" id="PF03399"/>
    </source>
</evidence>
<dbReference type="InterPro" id="IPR005062">
    <property type="entry name" value="SAC3/GANP/THP3_conserved"/>
</dbReference>
<accession>A0ABR0WAB0</accession>
<evidence type="ECO:0000313" key="3">
    <source>
        <dbReference type="EMBL" id="KAK6143264.1"/>
    </source>
</evidence>
<gene>
    <name evidence="3" type="ORF">DH2020_023612</name>
</gene>
<feature type="compositionally biased region" description="Low complexity" evidence="1">
    <location>
        <begin position="43"/>
        <end position="65"/>
    </location>
</feature>
<dbReference type="InterPro" id="IPR045107">
    <property type="entry name" value="SAC3/GANP/THP3"/>
</dbReference>
<organism evidence="3 4">
    <name type="scientific">Rehmannia glutinosa</name>
    <name type="common">Chinese foxglove</name>
    <dbReference type="NCBI Taxonomy" id="99300"/>
    <lineage>
        <taxon>Eukaryota</taxon>
        <taxon>Viridiplantae</taxon>
        <taxon>Streptophyta</taxon>
        <taxon>Embryophyta</taxon>
        <taxon>Tracheophyta</taxon>
        <taxon>Spermatophyta</taxon>
        <taxon>Magnoliopsida</taxon>
        <taxon>eudicotyledons</taxon>
        <taxon>Gunneridae</taxon>
        <taxon>Pentapetalae</taxon>
        <taxon>asterids</taxon>
        <taxon>lamiids</taxon>
        <taxon>Lamiales</taxon>
        <taxon>Orobanchaceae</taxon>
        <taxon>Rehmannieae</taxon>
        <taxon>Rehmannia</taxon>
    </lineage>
</organism>